<evidence type="ECO:0000313" key="3">
    <source>
        <dbReference type="Proteomes" id="UP000256328"/>
    </source>
</evidence>
<organism evidence="2 3">
    <name type="scientific">Coleophoma crateriformis</name>
    <dbReference type="NCBI Taxonomy" id="565419"/>
    <lineage>
        <taxon>Eukaryota</taxon>
        <taxon>Fungi</taxon>
        <taxon>Dikarya</taxon>
        <taxon>Ascomycota</taxon>
        <taxon>Pezizomycotina</taxon>
        <taxon>Leotiomycetes</taxon>
        <taxon>Helotiales</taxon>
        <taxon>Dermateaceae</taxon>
        <taxon>Coleophoma</taxon>
    </lineage>
</organism>
<proteinExistence type="predicted"/>
<evidence type="ECO:0000256" key="1">
    <source>
        <dbReference type="SAM" id="MobiDB-lite"/>
    </source>
</evidence>
<reference evidence="2 3" key="1">
    <citation type="journal article" date="2018" name="IMA Fungus">
        <title>IMA Genome-F 9: Draft genome sequence of Annulohypoxylon stygium, Aspergillus mulundensis, Berkeleyomyces basicola (syn. Thielaviopsis basicola), Ceratocystis smalleyi, two Cercospora beticola strains, Coleophoma cylindrospora, Fusarium fracticaudum, Phialophora cf. hyalina, and Morchella septimelata.</title>
        <authorList>
            <person name="Wingfield B.D."/>
            <person name="Bills G.F."/>
            <person name="Dong Y."/>
            <person name="Huang W."/>
            <person name="Nel W.J."/>
            <person name="Swalarsk-Parry B.S."/>
            <person name="Vaghefi N."/>
            <person name="Wilken P.M."/>
            <person name="An Z."/>
            <person name="de Beer Z.W."/>
            <person name="De Vos L."/>
            <person name="Chen L."/>
            <person name="Duong T.A."/>
            <person name="Gao Y."/>
            <person name="Hammerbacher A."/>
            <person name="Kikkert J.R."/>
            <person name="Li Y."/>
            <person name="Li H."/>
            <person name="Li K."/>
            <person name="Li Q."/>
            <person name="Liu X."/>
            <person name="Ma X."/>
            <person name="Naidoo K."/>
            <person name="Pethybridge S.J."/>
            <person name="Sun J."/>
            <person name="Steenkamp E.T."/>
            <person name="van der Nest M.A."/>
            <person name="van Wyk S."/>
            <person name="Wingfield M.J."/>
            <person name="Xiong C."/>
            <person name="Yue Q."/>
            <person name="Zhang X."/>
        </authorList>
    </citation>
    <scope>NUCLEOTIDE SEQUENCE [LARGE SCALE GENOMIC DNA]</scope>
    <source>
        <strain evidence="2 3">BP5796</strain>
    </source>
</reference>
<accession>A0A3D8RWA2</accession>
<feature type="region of interest" description="Disordered" evidence="1">
    <location>
        <begin position="76"/>
        <end position="98"/>
    </location>
</feature>
<comment type="caution">
    <text evidence="2">The sequence shown here is derived from an EMBL/GenBank/DDBJ whole genome shotgun (WGS) entry which is preliminary data.</text>
</comment>
<keyword evidence="3" id="KW-1185">Reference proteome</keyword>
<dbReference type="AlphaFoldDB" id="A0A3D8RWA2"/>
<feature type="region of interest" description="Disordered" evidence="1">
    <location>
        <begin position="683"/>
        <end position="720"/>
    </location>
</feature>
<name>A0A3D8RWA2_9HELO</name>
<feature type="compositionally biased region" description="Polar residues" evidence="1">
    <location>
        <begin position="78"/>
        <end position="90"/>
    </location>
</feature>
<gene>
    <name evidence="2" type="ORF">BP5796_06185</name>
</gene>
<dbReference type="Proteomes" id="UP000256328">
    <property type="component" value="Unassembled WGS sequence"/>
</dbReference>
<dbReference type="OrthoDB" id="410701at2759"/>
<sequence>MKECNRVCTFQDCTVQDGILADLVEVLQMPMVSCSHKSKCSSVQSLNREPEQVLNAQRPTRRQLSVIQTEGRLKEGLTQKSTGIQPGSQQQKEDTPKAPLSIRRIFATLPRDAAKDFASSEPARRGRDLVAHKVLEKWLDLSDDLERHCYWLEIRGSLNPYTIEYIFLFFLQQNSLESALSSRHEVLLPKMFQNMLSSQGFSEMDLHEWASIIKCVDPDEKARKFLSAVSARPTFLLLVVLRGKILQVRTLKLLLKYTRDHVLSDIAGAESSWHGNSDDVQEREETDNYLPRNCDESFNTGIKWQDLFGRLFDHARRIWPQAMVTVAEMMADYIRSVGTNSRHSVLDLRTHTRLCRLYNFFLSKVACSARQEPFFSIVHNWHAQRKLLEIGNQFRPALIANHNSYRAIVSVLAASRKSARESKAATLRARSWPPWRIEQHGIDAQRSREEDLSRVTLALSSAMESGYHLSTNEVAANILGGQELDGTPTIHTRTINNLNKDTNAYIPENLQPDIWAARIQATRDVEEAWGAFMSFTEAGGKPNQSMFAVMLDKLLFEQIRHSTRRSSYNSAPGDGREQLPPAHDGYSEFYRTKLRPPPLDDLYKEMLSMGIQPPERIAALLITKATTLNDGIQYLMDAGISHEAISCLKGHGETATLDLLEEIPDNIFSAFITLLCRYSPRVGSRQRTSKPEKPRREGGNDDAPAVSIQQGQTARKPTVVSDNEDLTIIELGPSNPASSRFPNPLLLATTLIMKRRPTFRPAWFALFYVLAREGCLIDRWVSMARNDLLAWCVLQAVLGDFHKLGLELDPRGFQTICLGVRKALLASLEPNLSSDDEELATHARTGLTTLKTEFRKLAETSTEIYAPRLLHSIRGVHLHAYIRAICVVNDYEEILYVLRWMVEHCETLNQTAYEAANGYSTLRRTLVSIKSALVNDMASCAEAKKLVESVDSWDGWPSDEEVEEYLQRGRASR</sequence>
<feature type="compositionally biased region" description="Basic and acidic residues" evidence="1">
    <location>
        <begin position="689"/>
        <end position="699"/>
    </location>
</feature>
<protein>
    <submittedName>
        <fullName evidence="2">Uncharacterized protein</fullName>
    </submittedName>
</protein>
<dbReference type="EMBL" id="PDLN01000008">
    <property type="protein sequence ID" value="RDW78333.1"/>
    <property type="molecule type" value="Genomic_DNA"/>
</dbReference>
<evidence type="ECO:0000313" key="2">
    <source>
        <dbReference type="EMBL" id="RDW78333.1"/>
    </source>
</evidence>